<dbReference type="HOGENOM" id="CLU_2117554_0_0_5"/>
<reference evidence="2 3" key="1">
    <citation type="journal article" date="2005" name="Nat. Biotechnol.">
        <title>Complete genome sequence of the acetic acid bacterium Gluconobacter oxydans.</title>
        <authorList>
            <person name="Prust C."/>
            <person name="Hoffmeister M."/>
            <person name="Liesegang H."/>
            <person name="Wiezer A."/>
            <person name="Fricke W.F."/>
            <person name="Ehrenreich A."/>
            <person name="Gottschalk G."/>
            <person name="Deppenmeier U."/>
        </authorList>
    </citation>
    <scope>NUCLEOTIDE SEQUENCE [LARGE SCALE GENOMIC DNA]</scope>
    <source>
        <strain evidence="3">621H</strain>
        <plasmid evidence="3">Plasmid pGOX3</plasmid>
    </source>
</reference>
<protein>
    <submittedName>
        <fullName evidence="2">Uncharacterized protein</fullName>
    </submittedName>
</protein>
<gene>
    <name evidence="2" type="ordered locus">GOX2709</name>
</gene>
<keyword evidence="2" id="KW-0614">Plasmid</keyword>
<dbReference type="KEGG" id="gox:GOX2709"/>
<dbReference type="Proteomes" id="UP000006375">
    <property type="component" value="Plasmid pGOX3"/>
</dbReference>
<feature type="compositionally biased region" description="Polar residues" evidence="1">
    <location>
        <begin position="17"/>
        <end position="38"/>
    </location>
</feature>
<evidence type="ECO:0000313" key="2">
    <source>
        <dbReference type="EMBL" id="AAW59773.1"/>
    </source>
</evidence>
<accession>Q5HXI0</accession>
<dbReference type="AlphaFoldDB" id="Q5HXI0"/>
<evidence type="ECO:0000256" key="1">
    <source>
        <dbReference type="SAM" id="MobiDB-lite"/>
    </source>
</evidence>
<name>Q5HXI0_GLUOX</name>
<keyword evidence="3" id="KW-1185">Reference proteome</keyword>
<evidence type="ECO:0000313" key="3">
    <source>
        <dbReference type="Proteomes" id="UP000006375"/>
    </source>
</evidence>
<organism evidence="2 3">
    <name type="scientific">Gluconobacter oxydans (strain 621H)</name>
    <name type="common">Gluconobacter suboxydans</name>
    <dbReference type="NCBI Taxonomy" id="290633"/>
    <lineage>
        <taxon>Bacteria</taxon>
        <taxon>Pseudomonadati</taxon>
        <taxon>Pseudomonadota</taxon>
        <taxon>Alphaproteobacteria</taxon>
        <taxon>Acetobacterales</taxon>
        <taxon>Acetobacteraceae</taxon>
        <taxon>Gluconobacter</taxon>
    </lineage>
</organism>
<proteinExistence type="predicted"/>
<sequence>MILSKRSFHIPEPGGPTNITGNLQRGNDLSFTTPTPSSIRGARRREGVNGRLNPGQIGVQKSKNLIGRDSGFRAVACLADCIPFGSPFVGKVRHGHVFIASCFVAATGAEIRHA</sequence>
<feature type="region of interest" description="Disordered" evidence="1">
    <location>
        <begin position="1"/>
        <end position="56"/>
    </location>
</feature>
<geneLocation type="plasmid" evidence="2 3">
    <name>pGOX3</name>
</geneLocation>
<dbReference type="EMBL" id="CP000006">
    <property type="protein sequence ID" value="AAW59773.1"/>
    <property type="molecule type" value="Genomic_DNA"/>
</dbReference>